<protein>
    <submittedName>
        <fullName evidence="1">Uncharacterized protein</fullName>
    </submittedName>
</protein>
<dbReference type="EMBL" id="JACTNZ010000010">
    <property type="protein sequence ID" value="KAG5527631.1"/>
    <property type="molecule type" value="Genomic_DNA"/>
</dbReference>
<comment type="caution">
    <text evidence="1">The sequence shown here is derived from an EMBL/GenBank/DDBJ whole genome shotgun (WGS) entry which is preliminary data.</text>
</comment>
<dbReference type="Proteomes" id="UP000823749">
    <property type="component" value="Chromosome 10"/>
</dbReference>
<organism evidence="1 2">
    <name type="scientific">Rhododendron griersonianum</name>
    <dbReference type="NCBI Taxonomy" id="479676"/>
    <lineage>
        <taxon>Eukaryota</taxon>
        <taxon>Viridiplantae</taxon>
        <taxon>Streptophyta</taxon>
        <taxon>Embryophyta</taxon>
        <taxon>Tracheophyta</taxon>
        <taxon>Spermatophyta</taxon>
        <taxon>Magnoliopsida</taxon>
        <taxon>eudicotyledons</taxon>
        <taxon>Gunneridae</taxon>
        <taxon>Pentapetalae</taxon>
        <taxon>asterids</taxon>
        <taxon>Ericales</taxon>
        <taxon>Ericaceae</taxon>
        <taxon>Ericoideae</taxon>
        <taxon>Rhodoreae</taxon>
        <taxon>Rhododendron</taxon>
    </lineage>
</organism>
<dbReference type="PANTHER" id="PTHR33116">
    <property type="entry name" value="REVERSE TRANSCRIPTASE ZINC-BINDING DOMAIN-CONTAINING PROTEIN-RELATED-RELATED"/>
    <property type="match status" value="1"/>
</dbReference>
<sequence length="226" mass="25921">MSSLKFPSYVTKKISSILSNFLWSSTANKKSFHWKNWNSLCFSKAEGGLGIKDLHLFNQALLAKQSWRILDHPNCLFSSFFLSKFCHSTSFLEVKPLTSSSWAWKSILHGRDALVKGIRWQIRTGDKISIWNDYWLPSPMPIKLHSCLSDDITLNTFLPLRNATVDNLFLAGKKEWNKNLILSLFPTEFSSLILSIPLSQFGFEDRFIWGHSKDGDFSVKSDYSLS</sequence>
<evidence type="ECO:0000313" key="1">
    <source>
        <dbReference type="EMBL" id="KAG5527631.1"/>
    </source>
</evidence>
<keyword evidence="2" id="KW-1185">Reference proteome</keyword>
<name>A0AAV6IGH6_9ERIC</name>
<reference evidence="1" key="1">
    <citation type="submission" date="2020-08" db="EMBL/GenBank/DDBJ databases">
        <title>Plant Genome Project.</title>
        <authorList>
            <person name="Zhang R.-G."/>
        </authorList>
    </citation>
    <scope>NUCLEOTIDE SEQUENCE</scope>
    <source>
        <strain evidence="1">WSP0</strain>
        <tissue evidence="1">Leaf</tissue>
    </source>
</reference>
<gene>
    <name evidence="1" type="ORF">RHGRI_028527</name>
</gene>
<evidence type="ECO:0000313" key="2">
    <source>
        <dbReference type="Proteomes" id="UP000823749"/>
    </source>
</evidence>
<proteinExistence type="predicted"/>
<dbReference type="PANTHER" id="PTHR33116:SF86">
    <property type="entry name" value="REVERSE TRANSCRIPTASE DOMAIN-CONTAINING PROTEIN"/>
    <property type="match status" value="1"/>
</dbReference>
<accession>A0AAV6IGH6</accession>
<dbReference type="AlphaFoldDB" id="A0AAV6IGH6"/>